<gene>
    <name evidence="4" type="ORF">UFOVP1216_11</name>
    <name evidence="5" type="ORF">UFOVP1272_11</name>
    <name evidence="3" type="ORF">UFOVP881_2</name>
</gene>
<protein>
    <submittedName>
        <fullName evidence="4">TIGR02594, TIGR02594 family protein</fullName>
    </submittedName>
</protein>
<sequence>MNYPDGTAARIIEIALAEVGTVETGDNLTKYGKFTKADGLPWCGSFCNWVFDQAGVKIPSMVSTAAGAHKMKELGRFFEAAPQLGDLCFMDFPHDGIDRISHIGIVVKVGQSSVFCIEGNTSGDGDQRNGGMVMLKRRYIGKEIVGFARARLVTYAGDYPVVEPLPQAKPKKEKKK</sequence>
<accession>A0A6J5RBP7</accession>
<proteinExistence type="predicted"/>
<keyword evidence="1" id="KW-0929">Antimicrobial</keyword>
<organism evidence="4">
    <name type="scientific">uncultured Caudovirales phage</name>
    <dbReference type="NCBI Taxonomy" id="2100421"/>
    <lineage>
        <taxon>Viruses</taxon>
        <taxon>Duplodnaviria</taxon>
        <taxon>Heunggongvirae</taxon>
        <taxon>Uroviricota</taxon>
        <taxon>Caudoviricetes</taxon>
        <taxon>Peduoviridae</taxon>
        <taxon>Maltschvirus</taxon>
        <taxon>Maltschvirus maltsch</taxon>
    </lineage>
</organism>
<feature type="domain" description="Peptidase C51" evidence="2">
    <location>
        <begin position="37"/>
        <end position="120"/>
    </location>
</feature>
<dbReference type="EMBL" id="LR797175">
    <property type="protein sequence ID" value="CAB4191158.1"/>
    <property type="molecule type" value="Genomic_DNA"/>
</dbReference>
<reference evidence="4" key="1">
    <citation type="submission" date="2020-05" db="EMBL/GenBank/DDBJ databases">
        <authorList>
            <person name="Chiriac C."/>
            <person name="Salcher M."/>
            <person name="Ghai R."/>
            <person name="Kavagutti S V."/>
        </authorList>
    </citation>
    <scope>NUCLEOTIDE SEQUENCE</scope>
</reference>
<evidence type="ECO:0000259" key="2">
    <source>
        <dbReference type="Pfam" id="PF05257"/>
    </source>
</evidence>
<dbReference type="Pfam" id="PF05257">
    <property type="entry name" value="CHAP"/>
    <property type="match status" value="1"/>
</dbReference>
<dbReference type="InterPro" id="IPR038765">
    <property type="entry name" value="Papain-like_cys_pep_sf"/>
</dbReference>
<dbReference type="SUPFAM" id="SSF54001">
    <property type="entry name" value="Cysteine proteinases"/>
    <property type="match status" value="1"/>
</dbReference>
<dbReference type="GO" id="GO:0001897">
    <property type="term" value="P:symbiont-mediated cytolysis of host cell"/>
    <property type="evidence" value="ECO:0007669"/>
    <property type="project" value="UniProtKB-ARBA"/>
</dbReference>
<dbReference type="Gene3D" id="3.90.1720.10">
    <property type="entry name" value="endopeptidase domain like (from Nostoc punctiforme)"/>
    <property type="match status" value="1"/>
</dbReference>
<evidence type="ECO:0000313" key="4">
    <source>
        <dbReference type="EMBL" id="CAB4191158.1"/>
    </source>
</evidence>
<dbReference type="InterPro" id="IPR007921">
    <property type="entry name" value="CHAP_dom"/>
</dbReference>
<evidence type="ECO:0000256" key="1">
    <source>
        <dbReference type="ARBA" id="ARBA00022529"/>
    </source>
</evidence>
<dbReference type="EMBL" id="LR797230">
    <property type="protein sequence ID" value="CAB4194905.1"/>
    <property type="molecule type" value="Genomic_DNA"/>
</dbReference>
<name>A0A6J5RBP7_9CAUD</name>
<evidence type="ECO:0000313" key="3">
    <source>
        <dbReference type="EMBL" id="CAB4168284.1"/>
    </source>
</evidence>
<evidence type="ECO:0000313" key="5">
    <source>
        <dbReference type="EMBL" id="CAB4194905.1"/>
    </source>
</evidence>
<dbReference type="EMBL" id="LR796821">
    <property type="protein sequence ID" value="CAB4168284.1"/>
    <property type="molecule type" value="Genomic_DNA"/>
</dbReference>